<sequence length="226" mass="26579">MDTTYDELPPSRVRHDVFVCTRLALSLLLTCPSAVGTFGRPADHRRKWDREEYEKLAEERLRLEDEDEEPLAPVKRDTLKPRDYKVDLDSKLGKTCVITKTTPASQAGGYYCNVCDCVVKDSINFLDHINGKKHQRNLGMSMRVERSTLDQVKQRFEVNKKKLEEKKKDYDFEQRMQELREEEEKLREYRREKRKERKRKHQEPSEDVDPDMAATMGFSGFGSSKK</sequence>
<reference evidence="1" key="1">
    <citation type="submission" date="2020-05" db="EMBL/GenBank/DDBJ databases">
        <title>Large-scale comparative analyses of tick genomes elucidate their genetic diversity and vector capacities.</title>
        <authorList>
            <person name="Jia N."/>
            <person name="Wang J."/>
            <person name="Shi W."/>
            <person name="Du L."/>
            <person name="Sun Y."/>
            <person name="Zhan W."/>
            <person name="Jiang J."/>
            <person name="Wang Q."/>
            <person name="Zhang B."/>
            <person name="Ji P."/>
            <person name="Sakyi L.B."/>
            <person name="Cui X."/>
            <person name="Yuan T."/>
            <person name="Jiang B."/>
            <person name="Yang W."/>
            <person name="Lam T.T.-Y."/>
            <person name="Chang Q."/>
            <person name="Ding S."/>
            <person name="Wang X."/>
            <person name="Zhu J."/>
            <person name="Ruan X."/>
            <person name="Zhao L."/>
            <person name="Wei J."/>
            <person name="Que T."/>
            <person name="Du C."/>
            <person name="Cheng J."/>
            <person name="Dai P."/>
            <person name="Han X."/>
            <person name="Huang E."/>
            <person name="Gao Y."/>
            <person name="Liu J."/>
            <person name="Shao H."/>
            <person name="Ye R."/>
            <person name="Li L."/>
            <person name="Wei W."/>
            <person name="Wang X."/>
            <person name="Wang C."/>
            <person name="Yang T."/>
            <person name="Huo Q."/>
            <person name="Li W."/>
            <person name="Guo W."/>
            <person name="Chen H."/>
            <person name="Zhou L."/>
            <person name="Ni X."/>
            <person name="Tian J."/>
            <person name="Zhou Y."/>
            <person name="Sheng Y."/>
            <person name="Liu T."/>
            <person name="Pan Y."/>
            <person name="Xia L."/>
            <person name="Li J."/>
            <person name="Zhao F."/>
            <person name="Cao W."/>
        </authorList>
    </citation>
    <scope>NUCLEOTIDE SEQUENCE</scope>
    <source>
        <strain evidence="1">Dsil-2018</strain>
    </source>
</reference>
<protein>
    <submittedName>
        <fullName evidence="1">Uncharacterized protein</fullName>
    </submittedName>
</protein>
<name>A0ACB8DBB2_DERSI</name>
<dbReference type="Proteomes" id="UP000821865">
    <property type="component" value="Chromosome 2"/>
</dbReference>
<evidence type="ECO:0000313" key="2">
    <source>
        <dbReference type="Proteomes" id="UP000821865"/>
    </source>
</evidence>
<gene>
    <name evidence="1" type="ORF">HPB49_005905</name>
</gene>
<accession>A0ACB8DBB2</accession>
<keyword evidence="2" id="KW-1185">Reference proteome</keyword>
<proteinExistence type="predicted"/>
<evidence type="ECO:0000313" key="1">
    <source>
        <dbReference type="EMBL" id="KAH7965280.1"/>
    </source>
</evidence>
<dbReference type="EMBL" id="CM023471">
    <property type="protein sequence ID" value="KAH7965280.1"/>
    <property type="molecule type" value="Genomic_DNA"/>
</dbReference>
<comment type="caution">
    <text evidence="1">The sequence shown here is derived from an EMBL/GenBank/DDBJ whole genome shotgun (WGS) entry which is preliminary data.</text>
</comment>
<organism evidence="1 2">
    <name type="scientific">Dermacentor silvarum</name>
    <name type="common">Tick</name>
    <dbReference type="NCBI Taxonomy" id="543639"/>
    <lineage>
        <taxon>Eukaryota</taxon>
        <taxon>Metazoa</taxon>
        <taxon>Ecdysozoa</taxon>
        <taxon>Arthropoda</taxon>
        <taxon>Chelicerata</taxon>
        <taxon>Arachnida</taxon>
        <taxon>Acari</taxon>
        <taxon>Parasitiformes</taxon>
        <taxon>Ixodida</taxon>
        <taxon>Ixodoidea</taxon>
        <taxon>Ixodidae</taxon>
        <taxon>Rhipicephalinae</taxon>
        <taxon>Dermacentor</taxon>
    </lineage>
</organism>